<dbReference type="Pfam" id="PF13808">
    <property type="entry name" value="DDE_Tnp_1_assoc"/>
    <property type="match status" value="1"/>
</dbReference>
<evidence type="ECO:0000313" key="4">
    <source>
        <dbReference type="Proteomes" id="UP000253562"/>
    </source>
</evidence>
<evidence type="ECO:0000259" key="2">
    <source>
        <dbReference type="Pfam" id="PF13808"/>
    </source>
</evidence>
<dbReference type="RefSeq" id="WP_114368529.1">
    <property type="nucleotide sequence ID" value="NZ_QPEX01000013.1"/>
</dbReference>
<reference evidence="3 4" key="1">
    <citation type="submission" date="2018-07" db="EMBL/GenBank/DDBJ databases">
        <title>Comparative genomes isolates from brazilian mangrove.</title>
        <authorList>
            <person name="De Araujo J.E."/>
            <person name="Taketani R.G."/>
            <person name="Silva M.C.P."/>
            <person name="Lourenco M.V."/>
            <person name="Oliveira V.M."/>
            <person name="Andreote F.D."/>
        </authorList>
    </citation>
    <scope>NUCLEOTIDE SEQUENCE [LARGE SCALE GENOMIC DNA]</scope>
    <source>
        <strain evidence="3 4">HEX PRIS-MGV</strain>
    </source>
</reference>
<dbReference type="Proteomes" id="UP000253562">
    <property type="component" value="Unassembled WGS sequence"/>
</dbReference>
<protein>
    <submittedName>
        <fullName evidence="3">ISAs1 family transposase</fullName>
    </submittedName>
</protein>
<dbReference type="Pfam" id="PF01609">
    <property type="entry name" value="DDE_Tnp_1"/>
    <property type="match status" value="1"/>
</dbReference>
<evidence type="ECO:0000259" key="1">
    <source>
        <dbReference type="Pfam" id="PF01609"/>
    </source>
</evidence>
<feature type="domain" description="H repeat-associated protein N-terminal" evidence="2">
    <location>
        <begin position="11"/>
        <end position="96"/>
    </location>
</feature>
<dbReference type="GO" id="GO:0003677">
    <property type="term" value="F:DNA binding"/>
    <property type="evidence" value="ECO:0007669"/>
    <property type="project" value="InterPro"/>
</dbReference>
<dbReference type="PANTHER" id="PTHR30298:SF0">
    <property type="entry name" value="PROTEIN YBFL-RELATED"/>
    <property type="match status" value="1"/>
</dbReference>
<name>A0A368KUN5_9BACT</name>
<dbReference type="InterPro" id="IPR047647">
    <property type="entry name" value="ISAs1_transpos"/>
</dbReference>
<organism evidence="3 4">
    <name type="scientific">Bremerella cremea</name>
    <dbReference type="NCBI Taxonomy" id="1031537"/>
    <lineage>
        <taxon>Bacteria</taxon>
        <taxon>Pseudomonadati</taxon>
        <taxon>Planctomycetota</taxon>
        <taxon>Planctomycetia</taxon>
        <taxon>Pirellulales</taxon>
        <taxon>Pirellulaceae</taxon>
        <taxon>Bremerella</taxon>
    </lineage>
</organism>
<dbReference type="InterPro" id="IPR002559">
    <property type="entry name" value="Transposase_11"/>
</dbReference>
<dbReference type="InterPro" id="IPR032806">
    <property type="entry name" value="YbfD_N"/>
</dbReference>
<dbReference type="PANTHER" id="PTHR30298">
    <property type="entry name" value="H REPEAT-ASSOCIATED PREDICTED TRANSPOSASE"/>
    <property type="match status" value="1"/>
</dbReference>
<feature type="domain" description="Transposase IS4-like" evidence="1">
    <location>
        <begin position="106"/>
        <end position="342"/>
    </location>
</feature>
<dbReference type="GO" id="GO:0004803">
    <property type="term" value="F:transposase activity"/>
    <property type="evidence" value="ECO:0007669"/>
    <property type="project" value="InterPro"/>
</dbReference>
<dbReference type="GO" id="GO:0006313">
    <property type="term" value="P:DNA transposition"/>
    <property type="evidence" value="ECO:0007669"/>
    <property type="project" value="InterPro"/>
</dbReference>
<dbReference type="EMBL" id="QPEX01000013">
    <property type="protein sequence ID" value="RCS51941.1"/>
    <property type="molecule type" value="Genomic_DNA"/>
</dbReference>
<accession>A0A368KUN5</accession>
<gene>
    <name evidence="3" type="ORF">DTL42_09655</name>
</gene>
<feature type="non-terminal residue" evidence="3">
    <location>
        <position position="343"/>
    </location>
</feature>
<sequence length="343" mass="38514">MSGPAALIYKQFVKVTDPRADRGKNHDLLEMIFLALTATICGANSWADVERFANAKRDWFRRYVKLEHGVPSHDTFGRVFARLDTGQFLAAIHGWVDQLAGTLRGQGIAIDGKTLRGSFDRAAGQSALHTITAFATQSRLCLRQMSVDQKSNEIPAVPQLLQLLELAGATVTLDAMHCQVETAQAIVAGGGDYLLTAKGNQETLHRKLLEMFADFGERNYQVPGLRKHTTRERSHGREELRIYYTIKPPKDDVFARWPNLGSVGMVYRERQSGGKQQSETSFFISSHPPRVKHLAGLIRDHWRIENSQHWVLDVTFAEDASRIRRGQAPEITAAFRRLALNIL</sequence>
<evidence type="ECO:0000313" key="3">
    <source>
        <dbReference type="EMBL" id="RCS51941.1"/>
    </source>
</evidence>
<dbReference type="InterPro" id="IPR051698">
    <property type="entry name" value="Transposase_11-like"/>
</dbReference>
<dbReference type="NCBIfam" id="NF033564">
    <property type="entry name" value="transpos_ISAs1"/>
    <property type="match status" value="1"/>
</dbReference>
<proteinExistence type="predicted"/>
<dbReference type="AlphaFoldDB" id="A0A368KUN5"/>
<comment type="caution">
    <text evidence="3">The sequence shown here is derived from an EMBL/GenBank/DDBJ whole genome shotgun (WGS) entry which is preliminary data.</text>
</comment>
<dbReference type="OrthoDB" id="291219at2"/>